<dbReference type="InterPro" id="IPR044097">
    <property type="entry name" value="Bds1/SdsA1_MBL-fold"/>
</dbReference>
<keyword evidence="2" id="KW-0378">Hydrolase</keyword>
<evidence type="ECO:0000256" key="3">
    <source>
        <dbReference type="ARBA" id="ARBA00022833"/>
    </source>
</evidence>
<evidence type="ECO:0000256" key="1">
    <source>
        <dbReference type="ARBA" id="ARBA00022723"/>
    </source>
</evidence>
<dbReference type="CDD" id="cd07710">
    <property type="entry name" value="arylsulfatase_Sdsa1-like_MBL-fold"/>
    <property type="match status" value="1"/>
</dbReference>
<comment type="caution">
    <text evidence="7">The sequence shown here is derived from an EMBL/GenBank/DDBJ whole genome shotgun (WGS) entry which is preliminary data.</text>
</comment>
<dbReference type="Pfam" id="PF14864">
    <property type="entry name" value="Alkyl_sulf_C"/>
    <property type="match status" value="1"/>
</dbReference>
<dbReference type="Pfam" id="PF00753">
    <property type="entry name" value="Lactamase_B"/>
    <property type="match status" value="1"/>
</dbReference>
<keyword evidence="1" id="KW-0479">Metal-binding</keyword>
<dbReference type="InterPro" id="IPR052195">
    <property type="entry name" value="Bact_Alkyl/Aryl-Sulfatase"/>
</dbReference>
<dbReference type="PANTHER" id="PTHR43223">
    <property type="entry name" value="ALKYL/ARYL-SULFATASE"/>
    <property type="match status" value="1"/>
</dbReference>
<evidence type="ECO:0000256" key="5">
    <source>
        <dbReference type="SAM" id="SignalP"/>
    </source>
</evidence>
<dbReference type="SUPFAM" id="SSF55718">
    <property type="entry name" value="SCP-like"/>
    <property type="match status" value="1"/>
</dbReference>
<evidence type="ECO:0000313" key="8">
    <source>
        <dbReference type="Proteomes" id="UP000031338"/>
    </source>
</evidence>
<reference evidence="7 8" key="1">
    <citation type="submission" date="2014-10" db="EMBL/GenBank/DDBJ databases">
        <title>Draft genome sequence of Novosphingobium subterraneum DSM 12447.</title>
        <authorList>
            <person name="Gan H.M."/>
            <person name="Gan H.Y."/>
            <person name="Savka M.A."/>
        </authorList>
    </citation>
    <scope>NUCLEOTIDE SEQUENCE [LARGE SCALE GENOMIC DNA]</scope>
    <source>
        <strain evidence="7 8">DSM 12447</strain>
    </source>
</reference>
<proteinExistence type="inferred from homology"/>
<dbReference type="InterPro" id="IPR029228">
    <property type="entry name" value="Alkyl_sulf_dimr"/>
</dbReference>
<sequence length="645" mass="68901">MRFTNFCRALTASASLLLVAGPARADAPTDATRKANAAALADLPMADRQDFDFASRGFVATLKDPVIRDAAGKPVWDTAAFAFANGPAPATVNPSLWRHAQVLGKAGLFKVTDRIWQVRGFDVANVTFVRGDQGWIVIDPLTATETAAAAYALISEKVARLPVTAMIYTHSHVDHFGGAGAFTSVMAKDAPIIAPQGFTRAAVSENVIAGPAMGRRASYQFGLGLPKGPEGSMGSGIGMGVAAGGRSLIPPTREIGETGTELVLDGVRVRFQITPGTEAPAEMNFGFPDWKVADLAENANVTQHNILTPRGAVIRDAKAWAQGLTEAIDFFAGSEVLIASHGWPRFGAGEITSYLAKHRDAYAYLHDQTVRLMNKGLTGPEIAAQLTLPPALAAKWYDRAYYGSYSFNSRAVYQFYMGWYDGNPVHLAPLPPEQGGRRYVEALGGAARVRALAEDAFAKGDYGWTAELLDKVIFADGNDAAAKSLLARTYRQLAYQSENALWRNMYLTGATELEMGVTATDPTGGAALISQLPPSDLFEVLAVRLDPAKAGDRSASLGFVFPDKDQDWTVTIANGVLVHRKGLREGRQATLTVRYADLLSALFAGQPLAAKVASGEAKIEGDPAAFARLIGWLDKPDPAFNIVTP</sequence>
<dbReference type="InterPro" id="IPR029229">
    <property type="entry name" value="Alkyl_sulf_C"/>
</dbReference>
<keyword evidence="5" id="KW-0732">Signal</keyword>
<dbReference type="InterPro" id="IPR036527">
    <property type="entry name" value="SCP2_sterol-bd_dom_sf"/>
</dbReference>
<accession>A0A0B9ADV1</accession>
<dbReference type="AlphaFoldDB" id="A0A0B9ADV1"/>
<feature type="domain" description="Metallo-beta-lactamase" evidence="6">
    <location>
        <begin position="123"/>
        <end position="341"/>
    </location>
</feature>
<dbReference type="EMBL" id="JRVC01000003">
    <property type="protein sequence ID" value="KHS48835.1"/>
    <property type="molecule type" value="Genomic_DNA"/>
</dbReference>
<feature type="signal peptide" evidence="5">
    <location>
        <begin position="1"/>
        <end position="25"/>
    </location>
</feature>
<dbReference type="GO" id="GO:0018909">
    <property type="term" value="P:dodecyl sulfate metabolic process"/>
    <property type="evidence" value="ECO:0007669"/>
    <property type="project" value="InterPro"/>
</dbReference>
<dbReference type="PATRIC" id="fig|48936.3.peg.932"/>
<keyword evidence="8" id="KW-1185">Reference proteome</keyword>
<protein>
    <submittedName>
        <fullName evidence="7">Beta-lactamase-like protein</fullName>
    </submittedName>
</protein>
<comment type="similarity">
    <text evidence="4">Belongs to the metallo-beta-lactamase superfamily. Type III sulfatase family.</text>
</comment>
<dbReference type="Gene3D" id="3.60.15.30">
    <property type="entry name" value="Metallo-beta-lactamase domain"/>
    <property type="match status" value="1"/>
</dbReference>
<evidence type="ECO:0000256" key="4">
    <source>
        <dbReference type="ARBA" id="ARBA00033751"/>
    </source>
</evidence>
<dbReference type="STRING" id="48936.NJ75_00919"/>
<evidence type="ECO:0000313" key="7">
    <source>
        <dbReference type="EMBL" id="KHS48835.1"/>
    </source>
</evidence>
<dbReference type="PANTHER" id="PTHR43223:SF1">
    <property type="entry name" value="ALKYL_ARYL-SULFATASE BDS1"/>
    <property type="match status" value="1"/>
</dbReference>
<dbReference type="Proteomes" id="UP000031338">
    <property type="component" value="Unassembled WGS sequence"/>
</dbReference>
<dbReference type="RefSeq" id="WP_052241992.1">
    <property type="nucleotide sequence ID" value="NZ_JRVC01000003.1"/>
</dbReference>
<dbReference type="Gene3D" id="3.30.1050.10">
    <property type="entry name" value="SCP2 sterol-binding domain"/>
    <property type="match status" value="1"/>
</dbReference>
<dbReference type="GO" id="GO:0046983">
    <property type="term" value="F:protein dimerization activity"/>
    <property type="evidence" value="ECO:0007669"/>
    <property type="project" value="InterPro"/>
</dbReference>
<evidence type="ECO:0000259" key="6">
    <source>
        <dbReference type="SMART" id="SM00849"/>
    </source>
</evidence>
<dbReference type="GO" id="GO:0018741">
    <property type="term" value="F:linear primary-alkylsulfatase activity"/>
    <property type="evidence" value="ECO:0007669"/>
    <property type="project" value="InterPro"/>
</dbReference>
<dbReference type="Pfam" id="PF14863">
    <property type="entry name" value="Alkyl_sulf_dimr"/>
    <property type="match status" value="1"/>
</dbReference>
<dbReference type="SMART" id="SM00849">
    <property type="entry name" value="Lactamase_B"/>
    <property type="match status" value="1"/>
</dbReference>
<dbReference type="GO" id="GO:0046872">
    <property type="term" value="F:metal ion binding"/>
    <property type="evidence" value="ECO:0007669"/>
    <property type="project" value="UniProtKB-KW"/>
</dbReference>
<organism evidence="7 8">
    <name type="scientific">Novosphingobium subterraneum</name>
    <dbReference type="NCBI Taxonomy" id="48936"/>
    <lineage>
        <taxon>Bacteria</taxon>
        <taxon>Pseudomonadati</taxon>
        <taxon>Pseudomonadota</taxon>
        <taxon>Alphaproteobacteria</taxon>
        <taxon>Sphingomonadales</taxon>
        <taxon>Sphingomonadaceae</taxon>
        <taxon>Novosphingobium</taxon>
    </lineage>
</organism>
<dbReference type="InterPro" id="IPR036866">
    <property type="entry name" value="RibonucZ/Hydroxyglut_hydro"/>
</dbReference>
<keyword evidence="3" id="KW-0862">Zinc</keyword>
<feature type="chain" id="PRO_5002127742" evidence="5">
    <location>
        <begin position="26"/>
        <end position="645"/>
    </location>
</feature>
<dbReference type="SUPFAM" id="SSF56281">
    <property type="entry name" value="Metallo-hydrolase/oxidoreductase"/>
    <property type="match status" value="1"/>
</dbReference>
<name>A0A0B9ADV1_9SPHN</name>
<dbReference type="InterPro" id="IPR038536">
    <property type="entry name" value="Alkyl/aryl-sulf_dimr_sf"/>
</dbReference>
<gene>
    <name evidence="7" type="ORF">NJ75_00919</name>
</gene>
<dbReference type="InterPro" id="IPR001279">
    <property type="entry name" value="Metallo-B-lactamas"/>
</dbReference>
<evidence type="ECO:0000256" key="2">
    <source>
        <dbReference type="ARBA" id="ARBA00022801"/>
    </source>
</evidence>
<dbReference type="Gene3D" id="1.25.40.880">
    <property type="entry name" value="Alkyl sulfatase, dimerisation domain"/>
    <property type="match status" value="1"/>
</dbReference>